<dbReference type="PANTHER" id="PTHR42738:SF7">
    <property type="entry name" value="HYDROXYMETHYLGLUTARYL-COA LYASE"/>
    <property type="match status" value="1"/>
</dbReference>
<dbReference type="CDD" id="cd07938">
    <property type="entry name" value="DRE_TIM_HMGL"/>
    <property type="match status" value="1"/>
</dbReference>
<keyword evidence="4 7" id="KW-0456">Lyase</keyword>
<evidence type="ECO:0000256" key="2">
    <source>
        <dbReference type="ARBA" id="ARBA00022679"/>
    </source>
</evidence>
<name>A0ABV4CBG5_9PSEU</name>
<keyword evidence="2 5" id="KW-0808">Transferase</keyword>
<evidence type="ECO:0000256" key="4">
    <source>
        <dbReference type="ARBA" id="ARBA00023239"/>
    </source>
</evidence>
<feature type="domain" description="Pyruvate carboxyltransferase" evidence="6">
    <location>
        <begin position="5"/>
        <end position="271"/>
    </location>
</feature>
<keyword evidence="8" id="KW-1185">Reference proteome</keyword>
<dbReference type="Gene3D" id="3.20.20.70">
    <property type="entry name" value="Aldolase class I"/>
    <property type="match status" value="1"/>
</dbReference>
<dbReference type="RefSeq" id="WP_345365930.1">
    <property type="nucleotide sequence ID" value="NZ_BAABII010000016.1"/>
</dbReference>
<dbReference type="InterPro" id="IPR000891">
    <property type="entry name" value="PYR_CT"/>
</dbReference>
<dbReference type="EMBL" id="JBGEHV010000001">
    <property type="protein sequence ID" value="MEY8037823.1"/>
    <property type="molecule type" value="Genomic_DNA"/>
</dbReference>
<dbReference type="PROSITE" id="PS50991">
    <property type="entry name" value="PYR_CT"/>
    <property type="match status" value="1"/>
</dbReference>
<evidence type="ECO:0000256" key="1">
    <source>
        <dbReference type="ARBA" id="ARBA00009405"/>
    </source>
</evidence>
<evidence type="ECO:0000313" key="7">
    <source>
        <dbReference type="EMBL" id="MEY8037823.1"/>
    </source>
</evidence>
<organism evidence="7 8">
    <name type="scientific">Saccharopolyspora cebuensis</name>
    <dbReference type="NCBI Taxonomy" id="418759"/>
    <lineage>
        <taxon>Bacteria</taxon>
        <taxon>Bacillati</taxon>
        <taxon>Actinomycetota</taxon>
        <taxon>Actinomycetes</taxon>
        <taxon>Pseudonocardiales</taxon>
        <taxon>Pseudonocardiaceae</taxon>
        <taxon>Saccharopolyspora</taxon>
    </lineage>
</organism>
<evidence type="ECO:0000256" key="5">
    <source>
        <dbReference type="RuleBase" id="RU003523"/>
    </source>
</evidence>
<comment type="caution">
    <text evidence="7">The sequence shown here is derived from an EMBL/GenBank/DDBJ whole genome shotgun (WGS) entry which is preliminary data.</text>
</comment>
<proteinExistence type="inferred from homology"/>
<dbReference type="InterPro" id="IPR013785">
    <property type="entry name" value="Aldolase_TIM"/>
</dbReference>
<comment type="similarity">
    <text evidence="1">Belongs to the HMG-CoA lyase family.</text>
</comment>
<gene>
    <name evidence="7" type="ORF">AB8O55_00280</name>
</gene>
<sequence length="303" mass="31541">MTADVLITEVSLRDGLQIEPVVVPTADKIDFGRMLVEAGFRHLEVGSFVDPRRVPTMADSAEVVAGLADAGATSHALVLNERGAQRAVAAGARHVRLVLSASDGHSRSNAGVPTEEAMARIGRAAEILRDGGVGLEGCIATAFVCPFDGDTPADRVVRVARHYAELGVEVLHLADTIGAASPGDIRRAVTAVGEVFPVERTGLHLHATYGMASANAWEAFRCGIRRFDAALGGLGGCPFAPGATGNIAADDLIHLFHREGVRTGIDTSRLAALRDRLAELVGHPLPSALAQIPAAPAAPRQAA</sequence>
<protein>
    <submittedName>
        <fullName evidence="7">Hydroxymethylglutaryl-CoA lyase</fullName>
    </submittedName>
</protein>
<dbReference type="Pfam" id="PF00682">
    <property type="entry name" value="HMGL-like"/>
    <property type="match status" value="1"/>
</dbReference>
<reference evidence="7 8" key="1">
    <citation type="submission" date="2024-08" db="EMBL/GenBank/DDBJ databases">
        <title>Genome mining of Saccharopolyspora cebuensis PGLac3 from Nigerian medicinal plant.</title>
        <authorList>
            <person name="Ezeobiora C.E."/>
            <person name="Igbokwe N.H."/>
            <person name="Amin D.H."/>
            <person name="Mendie U.E."/>
        </authorList>
    </citation>
    <scope>NUCLEOTIDE SEQUENCE [LARGE SCALE GENOMIC DNA]</scope>
    <source>
        <strain evidence="7 8">PGLac3</strain>
    </source>
</reference>
<evidence type="ECO:0000313" key="8">
    <source>
        <dbReference type="Proteomes" id="UP001564626"/>
    </source>
</evidence>
<evidence type="ECO:0000259" key="6">
    <source>
        <dbReference type="PROSITE" id="PS50991"/>
    </source>
</evidence>
<accession>A0ABV4CBG5</accession>
<dbReference type="InterPro" id="IPR002034">
    <property type="entry name" value="AIPM/Hcit_synth_CS"/>
</dbReference>
<dbReference type="Proteomes" id="UP001564626">
    <property type="component" value="Unassembled WGS sequence"/>
</dbReference>
<dbReference type="NCBIfam" id="NF004283">
    <property type="entry name" value="PRK05692.1"/>
    <property type="match status" value="1"/>
</dbReference>
<dbReference type="SUPFAM" id="SSF51569">
    <property type="entry name" value="Aldolase"/>
    <property type="match status" value="1"/>
</dbReference>
<dbReference type="GO" id="GO:0016829">
    <property type="term" value="F:lyase activity"/>
    <property type="evidence" value="ECO:0007669"/>
    <property type="project" value="UniProtKB-KW"/>
</dbReference>
<dbReference type="PANTHER" id="PTHR42738">
    <property type="entry name" value="HYDROXYMETHYLGLUTARYL-COA LYASE"/>
    <property type="match status" value="1"/>
</dbReference>
<keyword evidence="3" id="KW-0479">Metal-binding</keyword>
<dbReference type="InterPro" id="IPR043594">
    <property type="entry name" value="HMGL"/>
</dbReference>
<comment type="similarity">
    <text evidence="5">Belongs to the alpha-IPM synthase/homocitrate synthase family.</text>
</comment>
<evidence type="ECO:0000256" key="3">
    <source>
        <dbReference type="ARBA" id="ARBA00022723"/>
    </source>
</evidence>
<dbReference type="PROSITE" id="PS00815">
    <property type="entry name" value="AIPM_HOMOCIT_SYNTH_1"/>
    <property type="match status" value="1"/>
</dbReference>